<name>A0AB39PF52_9ACTN</name>
<protein>
    <submittedName>
        <fullName evidence="2">DUF3592 domain-containing protein</fullName>
    </submittedName>
</protein>
<keyword evidence="1" id="KW-1133">Transmembrane helix</keyword>
<dbReference type="AlphaFoldDB" id="A0AB39PF52"/>
<evidence type="ECO:0000256" key="1">
    <source>
        <dbReference type="SAM" id="Phobius"/>
    </source>
</evidence>
<proteinExistence type="predicted"/>
<keyword evidence="1" id="KW-0472">Membrane</keyword>
<keyword evidence="1" id="KW-0812">Transmembrane</keyword>
<dbReference type="EMBL" id="CP163435">
    <property type="protein sequence ID" value="XDQ28295.1"/>
    <property type="molecule type" value="Genomic_DNA"/>
</dbReference>
<feature type="transmembrane region" description="Helical" evidence="1">
    <location>
        <begin position="113"/>
        <end position="136"/>
    </location>
</feature>
<sequence>MSAYWFLTVIPFLAGLALTGQQGMKAITEHVLRHTAHRLEGTVTGHVASREATYATLHAVVRWTGEDGVEHERAVPGMINARTLSEGSRVRLLSTPGSAAPVVLDSPERYRTAIYGVWLGVLLWAGALAAVLVRIATLLPEHYYRY</sequence>
<dbReference type="RefSeq" id="WP_369236187.1">
    <property type="nucleotide sequence ID" value="NZ_CP163435.1"/>
</dbReference>
<gene>
    <name evidence="2" type="ORF">AB5J56_27980</name>
</gene>
<organism evidence="2">
    <name type="scientific">Streptomyces sp. R21</name>
    <dbReference type="NCBI Taxonomy" id="3238627"/>
    <lineage>
        <taxon>Bacteria</taxon>
        <taxon>Bacillati</taxon>
        <taxon>Actinomycetota</taxon>
        <taxon>Actinomycetes</taxon>
        <taxon>Kitasatosporales</taxon>
        <taxon>Streptomycetaceae</taxon>
        <taxon>Streptomyces</taxon>
    </lineage>
</organism>
<reference evidence="2" key="1">
    <citation type="submission" date="2024-07" db="EMBL/GenBank/DDBJ databases">
        <authorList>
            <person name="Yu S.T."/>
        </authorList>
    </citation>
    <scope>NUCLEOTIDE SEQUENCE</scope>
    <source>
        <strain evidence="2">R21</strain>
    </source>
</reference>
<accession>A0AB39PF52</accession>
<evidence type="ECO:0000313" key="2">
    <source>
        <dbReference type="EMBL" id="XDQ28295.1"/>
    </source>
</evidence>